<keyword evidence="3" id="KW-0732">Signal</keyword>
<dbReference type="Pfam" id="PF04089">
    <property type="entry name" value="BRICHOS"/>
    <property type="match status" value="1"/>
</dbReference>
<dbReference type="AlphaFoldDB" id="A0AAX6TA88"/>
<comment type="subcellular location">
    <subcellularLocation>
        <location evidence="1">Secreted</location>
    </subcellularLocation>
</comment>
<evidence type="ECO:0000256" key="6">
    <source>
        <dbReference type="ARBA" id="ARBA00070178"/>
    </source>
</evidence>
<reference evidence="9" key="1">
    <citation type="submission" date="2025-08" db="UniProtKB">
        <authorList>
            <consortium name="RefSeq"/>
        </authorList>
    </citation>
    <scope>IDENTIFICATION</scope>
</reference>
<feature type="domain" description="BRICHOS" evidence="7">
    <location>
        <begin position="84"/>
        <end position="176"/>
    </location>
</feature>
<gene>
    <name evidence="9" type="primary">LOC101702194</name>
</gene>
<evidence type="ECO:0000256" key="4">
    <source>
        <dbReference type="ARBA" id="ARBA00023157"/>
    </source>
</evidence>
<dbReference type="InterPro" id="IPR051772">
    <property type="entry name" value="Gastrokine"/>
</dbReference>
<keyword evidence="2" id="KW-0964">Secreted</keyword>
<keyword evidence="8" id="KW-1185">Reference proteome</keyword>
<organism evidence="8 9">
    <name type="scientific">Heterocephalus glaber</name>
    <name type="common">Naked mole rat</name>
    <dbReference type="NCBI Taxonomy" id="10181"/>
    <lineage>
        <taxon>Eukaryota</taxon>
        <taxon>Metazoa</taxon>
        <taxon>Chordata</taxon>
        <taxon>Craniata</taxon>
        <taxon>Vertebrata</taxon>
        <taxon>Euteleostomi</taxon>
        <taxon>Mammalia</taxon>
        <taxon>Eutheria</taxon>
        <taxon>Euarchontoglires</taxon>
        <taxon>Glires</taxon>
        <taxon>Rodentia</taxon>
        <taxon>Hystricomorpha</taxon>
        <taxon>Bathyergidae</taxon>
        <taxon>Heterocephalus</taxon>
    </lineage>
</organism>
<dbReference type="PANTHER" id="PTHR16483">
    <property type="entry name" value="GASTROKINE 1"/>
    <property type="match status" value="1"/>
</dbReference>
<evidence type="ECO:0000256" key="3">
    <source>
        <dbReference type="ARBA" id="ARBA00022729"/>
    </source>
</evidence>
<accession>A0AAX6TA88</accession>
<comment type="similarity">
    <text evidence="5">Belongs to the gastrokine family.</text>
</comment>
<protein>
    <recommendedName>
        <fullName evidence="6">Gastrokine-3</fullName>
    </recommendedName>
</protein>
<proteinExistence type="inferred from homology"/>
<dbReference type="FunFam" id="3.30.390.150:FF:000005">
    <property type="entry name" value="Gastrokine-3"/>
    <property type="match status" value="1"/>
</dbReference>
<name>A0AAX6TA88_HETGA</name>
<dbReference type="PROSITE" id="PS50869">
    <property type="entry name" value="BRICHOS"/>
    <property type="match status" value="1"/>
</dbReference>
<evidence type="ECO:0000256" key="5">
    <source>
        <dbReference type="ARBA" id="ARBA00061085"/>
    </source>
</evidence>
<evidence type="ECO:0000313" key="8">
    <source>
        <dbReference type="Proteomes" id="UP000694906"/>
    </source>
</evidence>
<dbReference type="GeneID" id="101702194"/>
<evidence type="ECO:0000256" key="1">
    <source>
        <dbReference type="ARBA" id="ARBA00004613"/>
    </source>
</evidence>
<dbReference type="SMART" id="SM01039">
    <property type="entry name" value="BRICHOS"/>
    <property type="match status" value="1"/>
</dbReference>
<dbReference type="InterPro" id="IPR007084">
    <property type="entry name" value="BRICHOS_dom"/>
</dbReference>
<keyword evidence="4" id="KW-1015">Disulfide bond</keyword>
<sequence length="212" mass="23575">MPSYHPSPGHLSTFSEMKVLPKLQLLEAKMYTTKLQIVISILVIFRSPSLALMNISDNHPLDRSVGTQVIHVNAFRGIVSIRDNNVLSEWDGILDYKNALLAAKLFSKMACVLAKMDQAVFPSFDDISKALVNQASNHYPSTRGLTYTVLPIRVKNLAQYGMAMKDMCRAFPTYFAQQQKKGTALEIDPNSCFEVQLLSFMGLSICGEIPGL</sequence>
<evidence type="ECO:0000313" key="9">
    <source>
        <dbReference type="RefSeq" id="XP_021118106.1"/>
    </source>
</evidence>
<evidence type="ECO:0000256" key="2">
    <source>
        <dbReference type="ARBA" id="ARBA00022525"/>
    </source>
</evidence>
<evidence type="ECO:0000259" key="7">
    <source>
        <dbReference type="PROSITE" id="PS50869"/>
    </source>
</evidence>
<dbReference type="GO" id="GO:0005576">
    <property type="term" value="C:extracellular region"/>
    <property type="evidence" value="ECO:0007669"/>
    <property type="project" value="UniProtKB-SubCell"/>
</dbReference>
<dbReference type="Proteomes" id="UP000694906">
    <property type="component" value="Unplaced"/>
</dbReference>
<dbReference type="RefSeq" id="XP_021118106.1">
    <property type="nucleotide sequence ID" value="XM_021262447.1"/>
</dbReference>
<dbReference type="Gene3D" id="3.30.390.150">
    <property type="match status" value="1"/>
</dbReference>